<dbReference type="AlphaFoldDB" id="A0A085LP71"/>
<dbReference type="PANTHER" id="PTHR47331:SF5">
    <property type="entry name" value="RIBONUCLEASE H"/>
    <property type="match status" value="1"/>
</dbReference>
<protein>
    <recommendedName>
        <fullName evidence="3">Peptidase A2 domain-containing protein</fullName>
    </recommendedName>
</protein>
<proteinExistence type="predicted"/>
<dbReference type="Proteomes" id="UP000030764">
    <property type="component" value="Unassembled WGS sequence"/>
</dbReference>
<dbReference type="PANTHER" id="PTHR47331">
    <property type="entry name" value="PHD-TYPE DOMAIN-CONTAINING PROTEIN"/>
    <property type="match status" value="1"/>
</dbReference>
<keyword evidence="2" id="KW-1185">Reference proteome</keyword>
<name>A0A085LP71_9BILA</name>
<gene>
    <name evidence="1" type="ORF">M513_12348</name>
</gene>
<dbReference type="EMBL" id="KL363354">
    <property type="protein sequence ID" value="KFD46767.1"/>
    <property type="molecule type" value="Genomic_DNA"/>
</dbReference>
<evidence type="ECO:0008006" key="3">
    <source>
        <dbReference type="Google" id="ProtNLM"/>
    </source>
</evidence>
<evidence type="ECO:0000313" key="2">
    <source>
        <dbReference type="Proteomes" id="UP000030764"/>
    </source>
</evidence>
<evidence type="ECO:0000313" key="1">
    <source>
        <dbReference type="EMBL" id="KFD46767.1"/>
    </source>
</evidence>
<sequence>MLKQYERCFACFEPNHQARHCKSRRTCNAEGCRLKHHPLLRGAVRDFPKHPAERPELDKDVARVCSGLIAPSQSEVLLSIVRARLVTNKDTTLEVNVLLDPGSEATLIREDIARQVDLTGPIQNIRLGTFHGIDPTFRSRKVKFQLRSLDDRHRFSADDALTVPNINVSQRSVDFTRLQNLWPHLKGIGLNAVGKDGVAVLLGMDIVEAHEQYRVLKPPYGVKAPRAIQTPFGWCIVGSMYGPSISPCRAHHVYRIGQTVQDDLTDLVKYQWSIESLGTVKPRKFALRNSRLHKFADSLCSCLSLDFVLWTDRTPSSRSFQQHAKSQRFSQPRDFVDLSRSVRSNQVAKYFCTCTLLMADGSRAMVVAFLCIFACASGDAPLEVDEEP</sequence>
<organism evidence="1 2">
    <name type="scientific">Trichuris suis</name>
    <name type="common">pig whipworm</name>
    <dbReference type="NCBI Taxonomy" id="68888"/>
    <lineage>
        <taxon>Eukaryota</taxon>
        <taxon>Metazoa</taxon>
        <taxon>Ecdysozoa</taxon>
        <taxon>Nematoda</taxon>
        <taxon>Enoplea</taxon>
        <taxon>Dorylaimia</taxon>
        <taxon>Trichinellida</taxon>
        <taxon>Trichuridae</taxon>
        <taxon>Trichuris</taxon>
    </lineage>
</organism>
<reference evidence="1 2" key="1">
    <citation type="journal article" date="2014" name="Nat. Genet.">
        <title>Genome and transcriptome of the porcine whipworm Trichuris suis.</title>
        <authorList>
            <person name="Jex A.R."/>
            <person name="Nejsum P."/>
            <person name="Schwarz E.M."/>
            <person name="Hu L."/>
            <person name="Young N.D."/>
            <person name="Hall R.S."/>
            <person name="Korhonen P.K."/>
            <person name="Liao S."/>
            <person name="Thamsborg S."/>
            <person name="Xia J."/>
            <person name="Xu P."/>
            <person name="Wang S."/>
            <person name="Scheerlinck J.P."/>
            <person name="Hofmann A."/>
            <person name="Sternberg P.W."/>
            <person name="Wang J."/>
            <person name="Gasser R.B."/>
        </authorList>
    </citation>
    <scope>NUCLEOTIDE SEQUENCE [LARGE SCALE GENOMIC DNA]</scope>
    <source>
        <strain evidence="1">DCEP-RM93M</strain>
    </source>
</reference>
<accession>A0A085LP71</accession>